<evidence type="ECO:0000313" key="6">
    <source>
        <dbReference type="EMBL" id="WPX74736.1"/>
    </source>
</evidence>
<feature type="coiled-coil region" evidence="4">
    <location>
        <begin position="86"/>
        <end position="120"/>
    </location>
</feature>
<keyword evidence="2" id="KW-0238">DNA-binding</keyword>
<evidence type="ECO:0000256" key="1">
    <source>
        <dbReference type="ARBA" id="ARBA00023015"/>
    </source>
</evidence>
<proteinExistence type="predicted"/>
<feature type="domain" description="HTH merR-type" evidence="5">
    <location>
        <begin position="128"/>
        <end position="192"/>
    </location>
</feature>
<keyword evidence="3" id="KW-0804">Transcription</keyword>
<dbReference type="SUPFAM" id="SSF46955">
    <property type="entry name" value="Putative DNA-binding domain"/>
    <property type="match status" value="2"/>
</dbReference>
<keyword evidence="4" id="KW-0175">Coiled coil</keyword>
<dbReference type="SMART" id="SM00422">
    <property type="entry name" value="HTH_MERR"/>
    <property type="match status" value="2"/>
</dbReference>
<organism evidence="6 7">
    <name type="scientific">Blautia producta</name>
    <dbReference type="NCBI Taxonomy" id="33035"/>
    <lineage>
        <taxon>Bacteria</taxon>
        <taxon>Bacillati</taxon>
        <taxon>Bacillota</taxon>
        <taxon>Clostridia</taxon>
        <taxon>Lachnospirales</taxon>
        <taxon>Lachnospiraceae</taxon>
        <taxon>Blautia</taxon>
    </lineage>
</organism>
<dbReference type="Proteomes" id="UP001325248">
    <property type="component" value="Chromosome"/>
</dbReference>
<dbReference type="Pfam" id="PF13411">
    <property type="entry name" value="MerR_1"/>
    <property type="match status" value="1"/>
</dbReference>
<sequence length="246" mass="28710">MNRYRTSEIAKIIGIHPNTVRLYEELELIPKPDRMPNGYRVFTDLHIEQFRLARLAFQVEVLQNGLRKKIVQMIKVSAAGDYDKALELTEGYRMQLRQEIANAEEAIDIVKRILDGRQEENVHTMKRKEVSEYLNISMDTLRNWEMNGLLTVRRRQNGYRVYTDDDIRRLKIIRSLRCANYSLEAILTMLGQVSKYPGIDIKRALDTPKEDTEIIAVCDKLVTSLTKAESNAEKMLDKLKEMKSKF</sequence>
<dbReference type="Gene3D" id="1.10.1660.10">
    <property type="match status" value="2"/>
</dbReference>
<evidence type="ECO:0000256" key="3">
    <source>
        <dbReference type="ARBA" id="ARBA00023163"/>
    </source>
</evidence>
<evidence type="ECO:0000256" key="4">
    <source>
        <dbReference type="SAM" id="Coils"/>
    </source>
</evidence>
<evidence type="ECO:0000259" key="5">
    <source>
        <dbReference type="PROSITE" id="PS50937"/>
    </source>
</evidence>
<name>A0ABZ0UHG0_9FIRM</name>
<dbReference type="EMBL" id="CP136422">
    <property type="protein sequence ID" value="WPX74736.1"/>
    <property type="molecule type" value="Genomic_DNA"/>
</dbReference>
<dbReference type="CDD" id="cd00592">
    <property type="entry name" value="HTH_MerR-like"/>
    <property type="match status" value="1"/>
</dbReference>
<keyword evidence="7" id="KW-1185">Reference proteome</keyword>
<evidence type="ECO:0000256" key="2">
    <source>
        <dbReference type="ARBA" id="ARBA00023125"/>
    </source>
</evidence>
<dbReference type="Pfam" id="PF00376">
    <property type="entry name" value="MerR"/>
    <property type="match status" value="1"/>
</dbReference>
<feature type="domain" description="HTH merR-type" evidence="5">
    <location>
        <begin position="3"/>
        <end position="60"/>
    </location>
</feature>
<keyword evidence="1" id="KW-0805">Transcription regulation</keyword>
<dbReference type="InterPro" id="IPR000551">
    <property type="entry name" value="MerR-type_HTH_dom"/>
</dbReference>
<dbReference type="PROSITE" id="PS50937">
    <property type="entry name" value="HTH_MERR_2"/>
    <property type="match status" value="2"/>
</dbReference>
<evidence type="ECO:0000313" key="7">
    <source>
        <dbReference type="Proteomes" id="UP001325248"/>
    </source>
</evidence>
<dbReference type="InterPro" id="IPR009061">
    <property type="entry name" value="DNA-bd_dom_put_sf"/>
</dbReference>
<gene>
    <name evidence="6" type="primary">racA</name>
    <name evidence="6" type="ORF">BLCOC_30930</name>
</gene>
<accession>A0ABZ0UHG0</accession>
<dbReference type="PANTHER" id="PTHR30204:SF94">
    <property type="entry name" value="HEAVY METAL-DEPENDENT TRANSCRIPTIONAL REGULATOR HI_0293-RELATED"/>
    <property type="match status" value="1"/>
</dbReference>
<protein>
    <submittedName>
        <fullName evidence="6">Chromosome-anchoring protein RacA</fullName>
    </submittedName>
</protein>
<dbReference type="PANTHER" id="PTHR30204">
    <property type="entry name" value="REDOX-CYCLING DRUG-SENSING TRANSCRIPTIONAL ACTIVATOR SOXR"/>
    <property type="match status" value="1"/>
</dbReference>
<reference evidence="6" key="1">
    <citation type="submission" date="2023-10" db="EMBL/GenBank/DDBJ databases">
        <title>Genome sequence of Blautia coccoides DSM 935.</title>
        <authorList>
            <person name="Boeer T."/>
            <person name="Bengelsdorf F.R."/>
            <person name="Daniel R."/>
            <person name="Poehlein A."/>
        </authorList>
    </citation>
    <scope>NUCLEOTIDE SEQUENCE [LARGE SCALE GENOMIC DNA]</scope>
    <source>
        <strain evidence="6">DSM 935</strain>
    </source>
</reference>
<dbReference type="InterPro" id="IPR047057">
    <property type="entry name" value="MerR_fam"/>
</dbReference>